<evidence type="ECO:0000259" key="2">
    <source>
        <dbReference type="Pfam" id="PF11847"/>
    </source>
</evidence>
<evidence type="ECO:0000256" key="1">
    <source>
        <dbReference type="SAM" id="Phobius"/>
    </source>
</evidence>
<dbReference type="EMBL" id="CP046452">
    <property type="protein sequence ID" value="QGU01139.1"/>
    <property type="molecule type" value="Genomic_DNA"/>
</dbReference>
<keyword evidence="3" id="KW-0328">Glycosyltransferase</keyword>
<keyword evidence="4" id="KW-1185">Reference proteome</keyword>
<feature type="transmembrane region" description="Helical" evidence="1">
    <location>
        <begin position="1009"/>
        <end position="1028"/>
    </location>
</feature>
<dbReference type="Proteomes" id="UP000427071">
    <property type="component" value="Chromosome"/>
</dbReference>
<keyword evidence="3" id="KW-0808">Transferase</keyword>
<keyword evidence="1" id="KW-0472">Membrane</keyword>
<feature type="transmembrane region" description="Helical" evidence="1">
    <location>
        <begin position="950"/>
        <end position="974"/>
    </location>
</feature>
<feature type="transmembrane region" description="Helical" evidence="1">
    <location>
        <begin position="980"/>
        <end position="997"/>
    </location>
</feature>
<evidence type="ECO:0000313" key="4">
    <source>
        <dbReference type="Proteomes" id="UP000427071"/>
    </source>
</evidence>
<dbReference type="Pfam" id="PF11847">
    <property type="entry name" value="GT-C_AftD"/>
    <property type="match status" value="1"/>
</dbReference>
<feature type="transmembrane region" description="Helical" evidence="1">
    <location>
        <begin position="200"/>
        <end position="221"/>
    </location>
</feature>
<feature type="transmembrane region" description="Helical" evidence="1">
    <location>
        <begin position="271"/>
        <end position="290"/>
    </location>
</feature>
<dbReference type="GO" id="GO:0016757">
    <property type="term" value="F:glycosyltransferase activity"/>
    <property type="evidence" value="ECO:0007669"/>
    <property type="project" value="UniProtKB-KW"/>
</dbReference>
<dbReference type="EC" id="2.4.2.47" evidence="3"/>
<evidence type="ECO:0000313" key="3">
    <source>
        <dbReference type="EMBL" id="QGU01139.1"/>
    </source>
</evidence>
<feature type="transmembrane region" description="Helical" evidence="1">
    <location>
        <begin position="365"/>
        <end position="383"/>
    </location>
</feature>
<feature type="transmembrane region" description="Helical" evidence="1">
    <location>
        <begin position="116"/>
        <end position="142"/>
    </location>
</feature>
<dbReference type="AlphaFoldDB" id="A0A6B8VDJ8"/>
<sequence>MARASKHILGWLLLGIISFLQTPGRTVADTKHDLVANPGGFLSGALHAWTDIFPLGQLQNQAYGYLFPQGLFFLLTDPLPDWVAQRLWWWLVLGVGFSGFLLLVQRLRIGQPWWQFLGALLYALSPRTISTLGAISSETWPIMLVPWVLLPLVGHRPRARDVAASVLAVACIGAVNATATAAACVPAFLALLLARAWRPLGLWLLGCATVSLWWLGPLLILGKYSPPFTDFIESAYVTTRWLSLVEILRGASSWAPFADSERLAGTLLATSPYFVILTVAVAVIGLAGLIDAPHRRLWLTMVCVGALIMGAAHGPVSEAYLSFLDGAGAPLRNVHKFDALVHLPVIVGFVHLSSTIRLQDRGRRLAAAALLTLVAVGSMAPAWTGRLAPRGSYEQVPDYWMAAADWLNENASGTRTVILPQSSFARQHWGWTRDEPLQPLLDVPWVVRDAVPLVPPEAIRGLDGLMAEPSAEGFARLGVGVAVVRHDLAGLTNSHALVQSFEDEGFPVHSFGEVDIVEFDRALNMQVAPAETVRVAGGGESLALLDPSAYELVSEKAEIVTDTPQLVSRNYGSVWNAQSAPLASPDEGSDVRNKVRDYPSVGPLSRIREGSAAVEVSSSGADATAFGGADPARAATAAVDGSADTAWYPAPGQQEGATFTIRGEFVDPVVEVLTEGSPVVLTFSSGDMRVNKVVHPGQRMRVELPLQHATDIRITLGASAEPVGLADVSAPGHDLRRVLEVPDTSPNVQKFLFQRAFVDTGWIHRVFTAPREMSVRIDAASCDEEPATANPTGVTDDFLLDGSPVSCGQSITLSPGQHELSTTARWITLTTPDFSLPPAPTPIAGSVPVSAAPQLLITGRAFNEGLRATVGGATVEPRLIDAATQAYLIPPGVHGQVELSFVGDKAYRLSLFGGLALAAATALLCLVVLRRSPRRDEPLELGGAPTALGLITLLIVGGWVGAVAVALAWAIVGFTLISDRLLAALGMGLAGLWLAHAPWPSAGYAGDQWFVTLACCVSLAALLMPAQLRRTVTEAV</sequence>
<accession>A0A6B8VDJ8</accession>
<feature type="transmembrane region" description="Helical" evidence="1">
    <location>
        <begin position="87"/>
        <end position="104"/>
    </location>
</feature>
<reference evidence="4" key="1">
    <citation type="submission" date="2019-11" db="EMBL/GenBank/DDBJ databases">
        <title>Complete genome sequence of Corynebacterium kalinowskii 1959, a novel Corynebacterium species isolated from soil of a small paddock in Vilsendorf, Germany.</title>
        <authorList>
            <person name="Schaffert L."/>
            <person name="Ruwe M."/>
            <person name="Milse J."/>
            <person name="Hanuschka K."/>
            <person name="Ortseifen V."/>
            <person name="Droste J."/>
            <person name="Brandt D."/>
            <person name="Schlueter L."/>
            <person name="Kutter Y."/>
            <person name="Vinke S."/>
            <person name="Viehoefer P."/>
            <person name="Jacob L."/>
            <person name="Luebke N.-C."/>
            <person name="Schulte-Berndt E."/>
            <person name="Hain C."/>
            <person name="Linder M."/>
            <person name="Schmidt P."/>
            <person name="Wollenschlaeger L."/>
            <person name="Luttermann T."/>
            <person name="Thieme E."/>
            <person name="Hassa J."/>
            <person name="Haak M."/>
            <person name="Wittchen M."/>
            <person name="Mentz A."/>
            <person name="Persicke M."/>
            <person name="Busche T."/>
            <person name="Ruckert C."/>
        </authorList>
    </citation>
    <scope>NUCLEOTIDE SEQUENCE [LARGE SCALE GENOMIC DNA]</scope>
    <source>
        <strain evidence="4">1959</strain>
    </source>
</reference>
<dbReference type="InterPro" id="IPR021798">
    <property type="entry name" value="AftD_N"/>
</dbReference>
<gene>
    <name evidence="3" type="primary">aftD</name>
    <name evidence="3" type="ORF">CKALI_01195</name>
</gene>
<feature type="transmembrane region" description="Helical" evidence="1">
    <location>
        <begin position="297"/>
        <end position="316"/>
    </location>
</feature>
<feature type="domain" description="Alpha-(1-&gt;3)-arabinofuranosyltransferase N-terminal GT-C" evidence="2">
    <location>
        <begin position="14"/>
        <end position="589"/>
    </location>
</feature>
<proteinExistence type="predicted"/>
<dbReference type="RefSeq" id="WP_156191568.1">
    <property type="nucleotide sequence ID" value="NZ_CP046452.1"/>
</dbReference>
<dbReference type="KEGG" id="ckw:CKALI_01195"/>
<keyword evidence="1" id="KW-1133">Transmembrane helix</keyword>
<feature type="transmembrane region" description="Helical" evidence="1">
    <location>
        <begin position="339"/>
        <end position="358"/>
    </location>
</feature>
<keyword evidence="1" id="KW-0812">Transmembrane</keyword>
<feature type="transmembrane region" description="Helical" evidence="1">
    <location>
        <begin position="909"/>
        <end position="929"/>
    </location>
</feature>
<protein>
    <submittedName>
        <fullName evidence="3">Alpha-(1-&gt;3)-arabinofuranosyltransferase</fullName>
        <ecNumber evidence="3">2.4.2.47</ecNumber>
    </submittedName>
</protein>
<organism evidence="3 4">
    <name type="scientific">Corynebacterium kalinowskii</name>
    <dbReference type="NCBI Taxonomy" id="2675216"/>
    <lineage>
        <taxon>Bacteria</taxon>
        <taxon>Bacillati</taxon>
        <taxon>Actinomycetota</taxon>
        <taxon>Actinomycetes</taxon>
        <taxon>Mycobacteriales</taxon>
        <taxon>Corynebacteriaceae</taxon>
        <taxon>Corynebacterium</taxon>
    </lineage>
</organism>
<name>A0A6B8VDJ8_9CORY</name>
<feature type="transmembrane region" description="Helical" evidence="1">
    <location>
        <begin position="162"/>
        <end position="193"/>
    </location>
</feature>